<keyword evidence="1" id="KW-0472">Membrane</keyword>
<sequence>MTRHKLQTSIIGIFLFLLGYLLAVSGPVRAQEVSLSISPPITELAIQPGRSFSQVFTVKNNGVPVTVVAKIFPFVPFDKEGHAELIEDQNSINAFTGWFFFDTNPTSLGTTASHDFYVKITPPAGAEEKDYYFTFIAEVQSDNGLGINNSKAQSRIGANLLVSVSKGGTPGKKASIITFAAPKIIDSFSGLTYEVLIGNLGSSFFKPVGKITVDQILGSTTTLNLAPLNVLVGGSREISCIQEEELTPCKMPGKFLIGIYRANLSFTVDGSGESIEKQIYTIAFPFSIVLGLITIFIIYRLIRRLAST</sequence>
<evidence type="ECO:0000256" key="1">
    <source>
        <dbReference type="SAM" id="Phobius"/>
    </source>
</evidence>
<accession>A0A1F8DGK8</accession>
<dbReference type="EMBL" id="MGIL01000022">
    <property type="protein sequence ID" value="OGM87737.1"/>
    <property type="molecule type" value="Genomic_DNA"/>
</dbReference>
<comment type="caution">
    <text evidence="2">The sequence shown here is derived from an EMBL/GenBank/DDBJ whole genome shotgun (WGS) entry which is preliminary data.</text>
</comment>
<name>A0A1F8DGK8_9BACT</name>
<evidence type="ECO:0008006" key="4">
    <source>
        <dbReference type="Google" id="ProtNLM"/>
    </source>
</evidence>
<keyword evidence="1" id="KW-1133">Transmembrane helix</keyword>
<feature type="transmembrane region" description="Helical" evidence="1">
    <location>
        <begin position="279"/>
        <end position="302"/>
    </location>
</feature>
<protein>
    <recommendedName>
        <fullName evidence="4">DUF916 domain-containing protein</fullName>
    </recommendedName>
</protein>
<evidence type="ECO:0000313" key="2">
    <source>
        <dbReference type="EMBL" id="OGM87737.1"/>
    </source>
</evidence>
<evidence type="ECO:0000313" key="3">
    <source>
        <dbReference type="Proteomes" id="UP000177596"/>
    </source>
</evidence>
<dbReference type="AlphaFoldDB" id="A0A1F8DGK8"/>
<gene>
    <name evidence="2" type="ORF">A2573_00525</name>
</gene>
<dbReference type="Proteomes" id="UP000177596">
    <property type="component" value="Unassembled WGS sequence"/>
</dbReference>
<proteinExistence type="predicted"/>
<keyword evidence="1" id="KW-0812">Transmembrane</keyword>
<reference evidence="2 3" key="1">
    <citation type="journal article" date="2016" name="Nat. Commun.">
        <title>Thousands of microbial genomes shed light on interconnected biogeochemical processes in an aquifer system.</title>
        <authorList>
            <person name="Anantharaman K."/>
            <person name="Brown C.T."/>
            <person name="Hug L.A."/>
            <person name="Sharon I."/>
            <person name="Castelle C.J."/>
            <person name="Probst A.J."/>
            <person name="Thomas B.C."/>
            <person name="Singh A."/>
            <person name="Wilkins M.J."/>
            <person name="Karaoz U."/>
            <person name="Brodie E.L."/>
            <person name="Williams K.H."/>
            <person name="Hubbard S.S."/>
            <person name="Banfield J.F."/>
        </authorList>
    </citation>
    <scope>NUCLEOTIDE SEQUENCE [LARGE SCALE GENOMIC DNA]</scope>
</reference>
<organism evidence="2 3">
    <name type="scientific">Candidatus Woesebacteria bacterium RIFOXYD1_FULL_43_18</name>
    <dbReference type="NCBI Taxonomy" id="1802551"/>
    <lineage>
        <taxon>Bacteria</taxon>
        <taxon>Candidatus Woeseibacteriota</taxon>
    </lineage>
</organism>